<dbReference type="UniPathway" id="UPA00094"/>
<keyword evidence="8 11" id="KW-0443">Lipid metabolism</keyword>
<dbReference type="GO" id="GO:0034625">
    <property type="term" value="P:fatty acid elongation, monounsaturated fatty acid"/>
    <property type="evidence" value="ECO:0007669"/>
    <property type="project" value="TreeGrafter"/>
</dbReference>
<dbReference type="AlphaFoldDB" id="A0A3P6S4V2"/>
<organism evidence="12 13">
    <name type="scientific">Anisakis simplex</name>
    <name type="common">Herring worm</name>
    <dbReference type="NCBI Taxonomy" id="6269"/>
    <lineage>
        <taxon>Eukaryota</taxon>
        <taxon>Metazoa</taxon>
        <taxon>Ecdysozoa</taxon>
        <taxon>Nematoda</taxon>
        <taxon>Chromadorea</taxon>
        <taxon>Rhabditida</taxon>
        <taxon>Spirurina</taxon>
        <taxon>Ascaridomorpha</taxon>
        <taxon>Ascaridoidea</taxon>
        <taxon>Anisakidae</taxon>
        <taxon>Anisakis</taxon>
        <taxon>Anisakis simplex complex</taxon>
    </lineage>
</organism>
<dbReference type="EC" id="2.3.1.199" evidence="11"/>
<dbReference type="Pfam" id="PF01151">
    <property type="entry name" value="ELO"/>
    <property type="match status" value="1"/>
</dbReference>
<evidence type="ECO:0000256" key="7">
    <source>
        <dbReference type="ARBA" id="ARBA00022989"/>
    </source>
</evidence>
<dbReference type="OrthoDB" id="10259681at2759"/>
<evidence type="ECO:0000256" key="11">
    <source>
        <dbReference type="RuleBase" id="RU361115"/>
    </source>
</evidence>
<keyword evidence="3 11" id="KW-0444">Lipid biosynthesis</keyword>
<dbReference type="InterPro" id="IPR002076">
    <property type="entry name" value="ELO_fam"/>
</dbReference>
<feature type="transmembrane region" description="Helical" evidence="11">
    <location>
        <begin position="154"/>
        <end position="171"/>
    </location>
</feature>
<evidence type="ECO:0000256" key="9">
    <source>
        <dbReference type="ARBA" id="ARBA00023136"/>
    </source>
</evidence>
<keyword evidence="7 11" id="KW-1133">Transmembrane helix</keyword>
<comment type="subcellular location">
    <subcellularLocation>
        <location evidence="1">Membrane</location>
        <topology evidence="1">Multi-pass membrane protein</topology>
    </subcellularLocation>
</comment>
<feature type="transmembrane region" description="Helical" evidence="11">
    <location>
        <begin position="92"/>
        <end position="115"/>
    </location>
</feature>
<evidence type="ECO:0000256" key="8">
    <source>
        <dbReference type="ARBA" id="ARBA00023098"/>
    </source>
</evidence>
<reference evidence="12 13" key="1">
    <citation type="submission" date="2018-11" db="EMBL/GenBank/DDBJ databases">
        <authorList>
            <consortium name="Pathogen Informatics"/>
        </authorList>
    </citation>
    <scope>NUCLEOTIDE SEQUENCE [LARGE SCALE GENOMIC DNA]</scope>
</reference>
<evidence type="ECO:0000256" key="6">
    <source>
        <dbReference type="ARBA" id="ARBA00022832"/>
    </source>
</evidence>
<evidence type="ECO:0000256" key="2">
    <source>
        <dbReference type="ARBA" id="ARBA00005194"/>
    </source>
</evidence>
<dbReference type="PROSITE" id="PS01188">
    <property type="entry name" value="ELO"/>
    <property type="match status" value="1"/>
</dbReference>
<keyword evidence="6 11" id="KW-0276">Fatty acid metabolism</keyword>
<dbReference type="EMBL" id="UYRR01035210">
    <property type="protein sequence ID" value="VDK63903.1"/>
    <property type="molecule type" value="Genomic_DNA"/>
</dbReference>
<dbReference type="GO" id="GO:0042761">
    <property type="term" value="P:very long-chain fatty acid biosynthetic process"/>
    <property type="evidence" value="ECO:0007669"/>
    <property type="project" value="TreeGrafter"/>
</dbReference>
<evidence type="ECO:0000313" key="13">
    <source>
        <dbReference type="Proteomes" id="UP000267096"/>
    </source>
</evidence>
<dbReference type="InterPro" id="IPR030457">
    <property type="entry name" value="ELO_CS"/>
</dbReference>
<evidence type="ECO:0000256" key="5">
    <source>
        <dbReference type="ARBA" id="ARBA00022692"/>
    </source>
</evidence>
<dbReference type="PANTHER" id="PTHR11157">
    <property type="entry name" value="FATTY ACID ACYL TRANSFERASE-RELATED"/>
    <property type="match status" value="1"/>
</dbReference>
<evidence type="ECO:0000256" key="10">
    <source>
        <dbReference type="ARBA" id="ARBA00023160"/>
    </source>
</evidence>
<feature type="transmembrane region" description="Helical" evidence="11">
    <location>
        <begin position="14"/>
        <end position="31"/>
    </location>
</feature>
<evidence type="ECO:0000256" key="3">
    <source>
        <dbReference type="ARBA" id="ARBA00022516"/>
    </source>
</evidence>
<gene>
    <name evidence="12" type="ORF">ASIM_LOCUS18236</name>
</gene>
<keyword evidence="9 11" id="KW-0472">Membrane</keyword>
<accession>A0A3P6S4V2</accession>
<feature type="transmembrane region" description="Helical" evidence="11">
    <location>
        <begin position="196"/>
        <end position="215"/>
    </location>
</feature>
<keyword evidence="10 11" id="KW-0275">Fatty acid biosynthesis</keyword>
<evidence type="ECO:0000313" key="12">
    <source>
        <dbReference type="EMBL" id="VDK63903.1"/>
    </source>
</evidence>
<feature type="transmembrane region" description="Helical" evidence="11">
    <location>
        <begin position="43"/>
        <end position="63"/>
    </location>
</feature>
<protein>
    <recommendedName>
        <fullName evidence="11">Elongation of very long chain fatty acids protein</fullName>
        <ecNumber evidence="11">2.3.1.199</ecNumber>
    </recommendedName>
    <alternativeName>
        <fullName evidence="11">Very-long-chain 3-oxoacyl-CoA synthase</fullName>
    </alternativeName>
</protein>
<comment type="similarity">
    <text evidence="11">Belongs to the ELO family.</text>
</comment>
<dbReference type="GO" id="GO:0009922">
    <property type="term" value="F:fatty acid elongase activity"/>
    <property type="evidence" value="ECO:0007669"/>
    <property type="project" value="UniProtKB-EC"/>
</dbReference>
<dbReference type="GO" id="GO:0030148">
    <property type="term" value="P:sphingolipid biosynthetic process"/>
    <property type="evidence" value="ECO:0007669"/>
    <property type="project" value="TreeGrafter"/>
</dbReference>
<dbReference type="GO" id="GO:0034626">
    <property type="term" value="P:fatty acid elongation, polyunsaturated fatty acid"/>
    <property type="evidence" value="ECO:0007669"/>
    <property type="project" value="TreeGrafter"/>
</dbReference>
<keyword evidence="5 11" id="KW-0812">Transmembrane</keyword>
<evidence type="ECO:0000256" key="4">
    <source>
        <dbReference type="ARBA" id="ARBA00022679"/>
    </source>
</evidence>
<dbReference type="Proteomes" id="UP000267096">
    <property type="component" value="Unassembled WGS sequence"/>
</dbReference>
<sequence>MDPVEKTIFLQDNWHTTITISITYFIIVKLIQRIMQQREAFHLKWPLFAWNASLAVFSTIGFIRFSEDVFESLIHQGTYRTFCYSVHPNDVAAFWALLFALSKLVELGDTLFVVLRKKPLIFLHYYHHAATLIYTVHSGAENTGSGRAFISMNFFAHSIMYTYYACTALGIRPPNHFKNCSHIINNFRCQQSMSNLLLAFILYVTFAILFVKFFIETYITRRRRKQKALDKTD</sequence>
<dbReference type="PANTHER" id="PTHR11157:SF156">
    <property type="entry name" value="FATTY ACID ELONGATION PROTEIN 4-RELATED"/>
    <property type="match status" value="1"/>
</dbReference>
<proteinExistence type="inferred from homology"/>
<keyword evidence="4 11" id="KW-0808">Transferase</keyword>
<comment type="pathway">
    <text evidence="2">Lipid metabolism; fatty acid biosynthesis.</text>
</comment>
<keyword evidence="13" id="KW-1185">Reference proteome</keyword>
<evidence type="ECO:0000256" key="1">
    <source>
        <dbReference type="ARBA" id="ARBA00004141"/>
    </source>
</evidence>
<name>A0A3P6S4V2_ANISI</name>
<comment type="catalytic activity">
    <reaction evidence="11">
        <text>a very-long-chain acyl-CoA + malonyl-CoA + H(+) = a very-long-chain 3-oxoacyl-CoA + CO2 + CoA</text>
        <dbReference type="Rhea" id="RHEA:32727"/>
        <dbReference type="ChEBI" id="CHEBI:15378"/>
        <dbReference type="ChEBI" id="CHEBI:16526"/>
        <dbReference type="ChEBI" id="CHEBI:57287"/>
        <dbReference type="ChEBI" id="CHEBI:57384"/>
        <dbReference type="ChEBI" id="CHEBI:90725"/>
        <dbReference type="ChEBI" id="CHEBI:90736"/>
        <dbReference type="EC" id="2.3.1.199"/>
    </reaction>
</comment>
<dbReference type="GO" id="GO:0019367">
    <property type="term" value="P:fatty acid elongation, saturated fatty acid"/>
    <property type="evidence" value="ECO:0007669"/>
    <property type="project" value="TreeGrafter"/>
</dbReference>
<dbReference type="GO" id="GO:0005789">
    <property type="term" value="C:endoplasmic reticulum membrane"/>
    <property type="evidence" value="ECO:0007669"/>
    <property type="project" value="TreeGrafter"/>
</dbReference>